<dbReference type="Pfam" id="PF03080">
    <property type="entry name" value="Neprosin"/>
    <property type="match status" value="1"/>
</dbReference>
<dbReference type="Proteomes" id="UP001161247">
    <property type="component" value="Chromosome 4"/>
</dbReference>
<dbReference type="InterPro" id="IPR053168">
    <property type="entry name" value="Glutamic_endopeptidase"/>
</dbReference>
<feature type="domain" description="Neprosin PEP catalytic" evidence="2">
    <location>
        <begin position="119"/>
        <end position="369"/>
    </location>
</feature>
<name>A0AAV1D5Y0_OLDCO</name>
<sequence>MNECSGSRLTHFDQRTSPVKSIKSRDGDVIDCVHISNQPASDQPLGSNNDLQKRLSNPINAKKSIPQAWHLEGSCPDGTIAVKRTTQEDRIRANSINSFDVNSMHQNSFQATSNTDTSATSTGFHQYATAYVIGEEYYGAMATMNLWAPKVRPNEFSSSKIWVIGGSGSDLNVIVAGWHVYPGLYGDNKTRFYTYWTGDNFQSTGCYNLLCQGFVQTSNKFALGAPFPELSEIDGSQSEFTVIIFKGKNGWVLQFDDFVLGYWPFSLFTNLKDNASWIEWGGLILNSNIGGKQSTTTQMGSGHFPEEGLKRAGYMRQLQVFNESLYSRRLDSPIAMASHPNCYNIKLSKNKVYGDFIVYGGPGKNPKCP</sequence>
<evidence type="ECO:0000313" key="3">
    <source>
        <dbReference type="EMBL" id="CAI9103286.1"/>
    </source>
</evidence>
<keyword evidence="4" id="KW-1185">Reference proteome</keyword>
<dbReference type="Gene3D" id="3.90.1320.10">
    <property type="entry name" value="Outer-capsid protein sigma 3, large lobe"/>
    <property type="match status" value="1"/>
</dbReference>
<feature type="region of interest" description="Disordered" evidence="1">
    <location>
        <begin position="1"/>
        <end position="24"/>
    </location>
</feature>
<evidence type="ECO:0000256" key="1">
    <source>
        <dbReference type="SAM" id="MobiDB-lite"/>
    </source>
</evidence>
<dbReference type="PANTHER" id="PTHR31589">
    <property type="entry name" value="PROTEIN, PUTATIVE (DUF239)-RELATED-RELATED"/>
    <property type="match status" value="1"/>
</dbReference>
<dbReference type="PANTHER" id="PTHR31589:SF110">
    <property type="entry name" value="PROTEIN, PUTATIVE (DUF239)-RELATED"/>
    <property type="match status" value="1"/>
</dbReference>
<dbReference type="PROSITE" id="PS52045">
    <property type="entry name" value="NEPROSIN_PEP_CD"/>
    <property type="match status" value="1"/>
</dbReference>
<dbReference type="EMBL" id="OX459121">
    <property type="protein sequence ID" value="CAI9103286.1"/>
    <property type="molecule type" value="Genomic_DNA"/>
</dbReference>
<protein>
    <submittedName>
        <fullName evidence="3">OLC1v1001742C1</fullName>
    </submittedName>
</protein>
<evidence type="ECO:0000259" key="2">
    <source>
        <dbReference type="PROSITE" id="PS52045"/>
    </source>
</evidence>
<accession>A0AAV1D5Y0</accession>
<evidence type="ECO:0000313" key="4">
    <source>
        <dbReference type="Proteomes" id="UP001161247"/>
    </source>
</evidence>
<dbReference type="AlphaFoldDB" id="A0AAV1D5Y0"/>
<proteinExistence type="predicted"/>
<dbReference type="Pfam" id="PF14365">
    <property type="entry name" value="Neprosin_AP"/>
    <property type="match status" value="1"/>
</dbReference>
<gene>
    <name evidence="3" type="ORF">OLC1_LOCUS12489</name>
</gene>
<reference evidence="3" key="1">
    <citation type="submission" date="2023-03" db="EMBL/GenBank/DDBJ databases">
        <authorList>
            <person name="Julca I."/>
        </authorList>
    </citation>
    <scope>NUCLEOTIDE SEQUENCE</scope>
</reference>
<dbReference type="InterPro" id="IPR004314">
    <property type="entry name" value="Neprosin"/>
</dbReference>
<dbReference type="InterPro" id="IPR025521">
    <property type="entry name" value="Neprosin_propep"/>
</dbReference>
<organism evidence="3 4">
    <name type="scientific">Oldenlandia corymbosa var. corymbosa</name>
    <dbReference type="NCBI Taxonomy" id="529605"/>
    <lineage>
        <taxon>Eukaryota</taxon>
        <taxon>Viridiplantae</taxon>
        <taxon>Streptophyta</taxon>
        <taxon>Embryophyta</taxon>
        <taxon>Tracheophyta</taxon>
        <taxon>Spermatophyta</taxon>
        <taxon>Magnoliopsida</taxon>
        <taxon>eudicotyledons</taxon>
        <taxon>Gunneridae</taxon>
        <taxon>Pentapetalae</taxon>
        <taxon>asterids</taxon>
        <taxon>lamiids</taxon>
        <taxon>Gentianales</taxon>
        <taxon>Rubiaceae</taxon>
        <taxon>Rubioideae</taxon>
        <taxon>Spermacoceae</taxon>
        <taxon>Hedyotis-Oldenlandia complex</taxon>
        <taxon>Oldenlandia</taxon>
    </lineage>
</organism>